<organism evidence="4">
    <name type="scientific">Pyramimonas orientalis virus</name>
    <name type="common">PoV01</name>
    <dbReference type="NCBI Taxonomy" id="455367"/>
    <lineage>
        <taxon>Viruses</taxon>
        <taxon>Varidnaviria</taxon>
        <taxon>Bamfordvirae</taxon>
        <taxon>Nucleocytoviricota</taxon>
        <taxon>Megaviricetes</taxon>
        <taxon>Imitervirales</taxon>
        <taxon>Allomimiviridae</taxon>
        <taxon>Heliosvirus</taxon>
        <taxon>Heliosvirus raunefjordenense</taxon>
    </lineage>
</organism>
<keyword evidence="1" id="KW-0862">Zinc</keyword>
<evidence type="ECO:0000256" key="2">
    <source>
        <dbReference type="SAM" id="Phobius"/>
    </source>
</evidence>
<keyword evidence="2" id="KW-0812">Transmembrane</keyword>
<name>A0A7M3UNP5_POV01</name>
<evidence type="ECO:0000313" key="4">
    <source>
        <dbReference type="EMBL" id="QOI90318.1"/>
    </source>
</evidence>
<organismHost>
    <name type="scientific">Pyramimonas plurioculata</name>
    <dbReference type="NCBI Taxonomy" id="36893"/>
</organismHost>
<sequence length="104" mass="12230">MSNTYTDDCVICLDEILKKDKFVLGCSHSLHIDCFKIYFEYNYDIEQNKICCPICRDIINVEQHVNTITNNDNTLMIVRITLYLMFFSFSMCIVSFFVSSLEIK</sequence>
<dbReference type="PROSITE" id="PS50089">
    <property type="entry name" value="ZF_RING_2"/>
    <property type="match status" value="1"/>
</dbReference>
<dbReference type="Gene3D" id="3.30.40.10">
    <property type="entry name" value="Zinc/RING finger domain, C3HC4 (zinc finger)"/>
    <property type="match status" value="1"/>
</dbReference>
<dbReference type="SMART" id="SM00184">
    <property type="entry name" value="RING"/>
    <property type="match status" value="1"/>
</dbReference>
<keyword evidence="1" id="KW-0863">Zinc-finger</keyword>
<dbReference type="Pfam" id="PF13639">
    <property type="entry name" value="zf-RING_2"/>
    <property type="match status" value="1"/>
</dbReference>
<dbReference type="InterPro" id="IPR013083">
    <property type="entry name" value="Znf_RING/FYVE/PHD"/>
</dbReference>
<gene>
    <name evidence="4" type="ORF">HWQ62_00181</name>
</gene>
<feature type="transmembrane region" description="Helical" evidence="2">
    <location>
        <begin position="80"/>
        <end position="101"/>
    </location>
</feature>
<dbReference type="GO" id="GO:0008270">
    <property type="term" value="F:zinc ion binding"/>
    <property type="evidence" value="ECO:0007669"/>
    <property type="project" value="UniProtKB-KW"/>
</dbReference>
<evidence type="ECO:0000256" key="1">
    <source>
        <dbReference type="PROSITE-ProRule" id="PRU00175"/>
    </source>
</evidence>
<keyword evidence="1" id="KW-0479">Metal-binding</keyword>
<dbReference type="InterPro" id="IPR001841">
    <property type="entry name" value="Znf_RING"/>
</dbReference>
<keyword evidence="2" id="KW-1133">Transmembrane helix</keyword>
<dbReference type="SUPFAM" id="SSF57850">
    <property type="entry name" value="RING/U-box"/>
    <property type="match status" value="1"/>
</dbReference>
<reference evidence="4" key="1">
    <citation type="submission" date="2020-06" db="EMBL/GenBank/DDBJ databases">
        <title>Lateral gene transfer of anion-conducting channel rhodopsins between green algae and giant viruses.</title>
        <authorList>
            <person name="Rozenberg A."/>
            <person name="Oppermann J."/>
            <person name="Wietek J."/>
            <person name="Fernandez Lahore R.G."/>
            <person name="Sandaa R.-A."/>
            <person name="Bratbak G."/>
            <person name="Hegemann P."/>
            <person name="Beja O."/>
        </authorList>
    </citation>
    <scope>NUCLEOTIDE SEQUENCE</scope>
    <source>
        <strain evidence="4">01B</strain>
    </source>
</reference>
<keyword evidence="2" id="KW-0472">Membrane</keyword>
<feature type="domain" description="RING-type" evidence="3">
    <location>
        <begin position="9"/>
        <end position="56"/>
    </location>
</feature>
<dbReference type="EMBL" id="MT663535">
    <property type="protein sequence ID" value="QOI90318.1"/>
    <property type="molecule type" value="Genomic_DNA"/>
</dbReference>
<evidence type="ECO:0000259" key="3">
    <source>
        <dbReference type="PROSITE" id="PS50089"/>
    </source>
</evidence>
<protein>
    <recommendedName>
        <fullName evidence="3">RING-type domain-containing protein</fullName>
    </recommendedName>
</protein>
<proteinExistence type="predicted"/>
<accession>A0A7M3UNP5</accession>